<keyword evidence="2" id="KW-1185">Reference proteome</keyword>
<evidence type="ECO:0000313" key="1">
    <source>
        <dbReference type="EMBL" id="KAH7851690.1"/>
    </source>
</evidence>
<accession>A0ACB7YDZ9</accession>
<protein>
    <submittedName>
        <fullName evidence="1">Uncharacterized protein</fullName>
    </submittedName>
</protein>
<reference evidence="1 2" key="1">
    <citation type="journal article" date="2021" name="Hortic Res">
        <title>High-quality reference genome and annotation aids understanding of berry development for evergreen blueberry (Vaccinium darrowii).</title>
        <authorList>
            <person name="Yu J."/>
            <person name="Hulse-Kemp A.M."/>
            <person name="Babiker E."/>
            <person name="Staton M."/>
        </authorList>
    </citation>
    <scope>NUCLEOTIDE SEQUENCE [LARGE SCALE GENOMIC DNA]</scope>
    <source>
        <strain evidence="2">cv. NJ 8807/NJ 8810</strain>
        <tissue evidence="1">Young leaf</tissue>
    </source>
</reference>
<gene>
    <name evidence="1" type="ORF">Vadar_015391</name>
</gene>
<proteinExistence type="predicted"/>
<dbReference type="EMBL" id="CM037158">
    <property type="protein sequence ID" value="KAH7851690.1"/>
    <property type="molecule type" value="Genomic_DNA"/>
</dbReference>
<sequence length="332" mass="35958">MTMGGLVNHVCAMEGCFIVHTPATISAPKNHVHVNAYQHSGQGKRIQDPSLANNQNPKSPIHGNPPFTFKSHNPTTANPSPFRELHQVFQQEGNRLDSEERLSTIVRSLEFELQNSGIKVDCSELKTQLIRLKENHGSSVAPSAITGGSDQTLKVGFNSNPNPKGDQSLSTQVPIEDDTHLPQHASNQIPNRNSGSNWQKVRTGKHVTSAASNGVHTTPTFQPSVCPSSSTTAISQDSEIGHLATVPSSSYAEIVRNATLGGIVSTPLIVDNVTTANQEIEPEIAFVHSNLLRAVTYALTVLDPPNYRGSPCILTIIWQFEEGVRFILKLAT</sequence>
<name>A0ACB7YDZ9_9ERIC</name>
<dbReference type="Proteomes" id="UP000828048">
    <property type="component" value="Chromosome 8"/>
</dbReference>
<comment type="caution">
    <text evidence="1">The sequence shown here is derived from an EMBL/GenBank/DDBJ whole genome shotgun (WGS) entry which is preliminary data.</text>
</comment>
<evidence type="ECO:0000313" key="2">
    <source>
        <dbReference type="Proteomes" id="UP000828048"/>
    </source>
</evidence>
<organism evidence="1 2">
    <name type="scientific">Vaccinium darrowii</name>
    <dbReference type="NCBI Taxonomy" id="229202"/>
    <lineage>
        <taxon>Eukaryota</taxon>
        <taxon>Viridiplantae</taxon>
        <taxon>Streptophyta</taxon>
        <taxon>Embryophyta</taxon>
        <taxon>Tracheophyta</taxon>
        <taxon>Spermatophyta</taxon>
        <taxon>Magnoliopsida</taxon>
        <taxon>eudicotyledons</taxon>
        <taxon>Gunneridae</taxon>
        <taxon>Pentapetalae</taxon>
        <taxon>asterids</taxon>
        <taxon>Ericales</taxon>
        <taxon>Ericaceae</taxon>
        <taxon>Vaccinioideae</taxon>
        <taxon>Vaccinieae</taxon>
        <taxon>Vaccinium</taxon>
    </lineage>
</organism>